<dbReference type="InterPro" id="IPR013087">
    <property type="entry name" value="Znf_C2H2_type"/>
</dbReference>
<dbReference type="GO" id="GO:0008270">
    <property type="term" value="F:zinc ion binding"/>
    <property type="evidence" value="ECO:0007669"/>
    <property type="project" value="UniProtKB-KW"/>
</dbReference>
<dbReference type="PROSITE" id="PS00028">
    <property type="entry name" value="ZINC_FINGER_C2H2_1"/>
    <property type="match status" value="2"/>
</dbReference>
<keyword evidence="1" id="KW-0479">Metal-binding</keyword>
<evidence type="ECO:0000256" key="4">
    <source>
        <dbReference type="ARBA" id="ARBA00022833"/>
    </source>
</evidence>
<evidence type="ECO:0000256" key="3">
    <source>
        <dbReference type="ARBA" id="ARBA00022771"/>
    </source>
</evidence>
<evidence type="ECO:0000256" key="2">
    <source>
        <dbReference type="ARBA" id="ARBA00022737"/>
    </source>
</evidence>
<evidence type="ECO:0000256" key="5">
    <source>
        <dbReference type="PROSITE-ProRule" id="PRU00042"/>
    </source>
</evidence>
<dbReference type="Gene3D" id="3.30.160.60">
    <property type="entry name" value="Classic Zinc Finger"/>
    <property type="match status" value="1"/>
</dbReference>
<dbReference type="GO" id="GO:0043565">
    <property type="term" value="F:sequence-specific DNA binding"/>
    <property type="evidence" value="ECO:0007669"/>
    <property type="project" value="TreeGrafter"/>
</dbReference>
<feature type="region of interest" description="Disordered" evidence="6">
    <location>
        <begin position="178"/>
        <end position="199"/>
    </location>
</feature>
<evidence type="ECO:0000259" key="7">
    <source>
        <dbReference type="PROSITE" id="PS50157"/>
    </source>
</evidence>
<organism evidence="8">
    <name type="scientific">Bracon brevicornis</name>
    <dbReference type="NCBI Taxonomy" id="1563983"/>
    <lineage>
        <taxon>Eukaryota</taxon>
        <taxon>Metazoa</taxon>
        <taxon>Ecdysozoa</taxon>
        <taxon>Arthropoda</taxon>
        <taxon>Hexapoda</taxon>
        <taxon>Insecta</taxon>
        <taxon>Pterygota</taxon>
        <taxon>Neoptera</taxon>
        <taxon>Endopterygota</taxon>
        <taxon>Hymenoptera</taxon>
        <taxon>Apocrita</taxon>
        <taxon>Ichneumonoidea</taxon>
        <taxon>Braconidae</taxon>
        <taxon>Braconinae</taxon>
        <taxon>Bracon</taxon>
    </lineage>
</organism>
<proteinExistence type="predicted"/>
<gene>
    <name evidence="8" type="ORF">BBRV_LOCUS34298</name>
</gene>
<protein>
    <recommendedName>
        <fullName evidence="7">C2H2-type domain-containing protein</fullName>
    </recommendedName>
</protein>
<dbReference type="GO" id="GO:0005634">
    <property type="term" value="C:nucleus"/>
    <property type="evidence" value="ECO:0007669"/>
    <property type="project" value="TreeGrafter"/>
</dbReference>
<evidence type="ECO:0000256" key="1">
    <source>
        <dbReference type="ARBA" id="ARBA00022723"/>
    </source>
</evidence>
<dbReference type="InterPro" id="IPR036236">
    <property type="entry name" value="Znf_C2H2_sf"/>
</dbReference>
<evidence type="ECO:0000313" key="8">
    <source>
        <dbReference type="EMBL" id="CAD1543134.1"/>
    </source>
</evidence>
<dbReference type="PANTHER" id="PTHR24408">
    <property type="entry name" value="ZINC FINGER PROTEIN"/>
    <property type="match status" value="1"/>
</dbReference>
<dbReference type="PANTHER" id="PTHR24408:SF58">
    <property type="entry name" value="TRANSCRIPTION FACTOR (TFIIIA), PUTATIVE (AFU_ORTHOLOGUE AFUA_1G05150)-RELATED"/>
    <property type="match status" value="1"/>
</dbReference>
<accession>A0A6V7ISS9</accession>
<dbReference type="SUPFAM" id="SSF57667">
    <property type="entry name" value="beta-beta-alpha zinc fingers"/>
    <property type="match status" value="1"/>
</dbReference>
<reference evidence="8" key="1">
    <citation type="submission" date="2020-07" db="EMBL/GenBank/DDBJ databases">
        <authorList>
            <person name="Ferguson B K."/>
        </authorList>
    </citation>
    <scope>NUCLEOTIDE SEQUENCE</scope>
    <source>
        <strain evidence="8">L06</strain>
    </source>
</reference>
<dbReference type="EMBL" id="CADCXW020000009">
    <property type="protein sequence ID" value="CAD1543134.1"/>
    <property type="molecule type" value="Genomic_DNA"/>
</dbReference>
<keyword evidence="3 5" id="KW-0863">Zinc-finger</keyword>
<feature type="compositionally biased region" description="Basic and acidic residues" evidence="6">
    <location>
        <begin position="180"/>
        <end position="199"/>
    </location>
</feature>
<dbReference type="GO" id="GO:0000981">
    <property type="term" value="F:DNA-binding transcription factor activity, RNA polymerase II-specific"/>
    <property type="evidence" value="ECO:0007669"/>
    <property type="project" value="TreeGrafter"/>
</dbReference>
<name>A0A6V7ISS9_9HYME</name>
<dbReference type="PROSITE" id="PS50157">
    <property type="entry name" value="ZINC_FINGER_C2H2_2"/>
    <property type="match status" value="1"/>
</dbReference>
<feature type="domain" description="C2H2-type" evidence="7">
    <location>
        <begin position="302"/>
        <end position="330"/>
    </location>
</feature>
<evidence type="ECO:0000256" key="6">
    <source>
        <dbReference type="SAM" id="MobiDB-lite"/>
    </source>
</evidence>
<dbReference type="SMART" id="SM00355">
    <property type="entry name" value="ZnF_C2H2"/>
    <property type="match status" value="3"/>
</dbReference>
<sequence>MTVITAMCTQFYACPLCAHPSFNTLDSLRNGLVSVATRPLTCPVCNDTVLGIDKLTIHLFGHTIEQKNNNTNNENKTLVMPVWSALCETSKCEENNQQIIKINVFNKNNSVDKLNNSVPILNEQQILHVETPSNDNAPIQGPFITAVPVIFNEIPKNLASETNNQYLSIWKDNIALPGKDNSKNKSPEQHINDNNDKDIPQISHPTPELISPENTIATHQQMNLHIPRLAEGEDQVVEKKSKIQGSKELVKPNEISEEQVERCDICGFILPNKDLLVFHKQLAHLISARDVDRRPEDLLKNYPCHLCSKVFKMRGSLMIHMRVAHTGSSGINEIFN</sequence>
<dbReference type="AlphaFoldDB" id="A0A6V7ISS9"/>
<keyword evidence="2" id="KW-0677">Repeat</keyword>
<keyword evidence="4" id="KW-0862">Zinc</keyword>